<evidence type="ECO:0000256" key="1">
    <source>
        <dbReference type="SAM" id="MobiDB-lite"/>
    </source>
</evidence>
<evidence type="ECO:0000313" key="2">
    <source>
        <dbReference type="EMBL" id="KZV35895.1"/>
    </source>
</evidence>
<feature type="region of interest" description="Disordered" evidence="1">
    <location>
        <begin position="657"/>
        <end position="689"/>
    </location>
</feature>
<name>A0A2Z7BV13_9LAMI</name>
<proteinExistence type="predicted"/>
<feature type="compositionally biased region" description="Basic and acidic residues" evidence="1">
    <location>
        <begin position="358"/>
        <end position="405"/>
    </location>
</feature>
<feature type="region of interest" description="Disordered" evidence="1">
    <location>
        <begin position="548"/>
        <end position="590"/>
    </location>
</feature>
<feature type="region of interest" description="Disordered" evidence="1">
    <location>
        <begin position="300"/>
        <end position="343"/>
    </location>
</feature>
<keyword evidence="3" id="KW-1185">Reference proteome</keyword>
<gene>
    <name evidence="2" type="ORF">F511_19987</name>
</gene>
<dbReference type="OrthoDB" id="1751168at2759"/>
<sequence>MVEFFANARVIEGKIVIFVTNRKLAMTKDIFAEAFGLPIEGATSFLDVPKETVVEMRNRFSGSDVPFRAPSKKREMKMEFQLLHDIVANALCAKAGSLDMVTSEKFDLMVAISTGLKVNWAQVLFQVLVNMVNNPNRQSQGFAVQIMSSDTESCASRSWRICEALCSQKNLDVKPAGESSKQTEDTTSGTESGQSKMTKPVEMQVDTQVEKNKKKATSEKKRAEEPAVEKKKKKEKVKKVVEQPSVEAGGHVAPTKSKSGTSSEEDLCTLAGLKQRRAKRQQLVESSNSEATVSVVPVQISKKHRTKRTNWEETVPIAGEEATTETPPKLEKPTGDESIGCGPEGHVRTIAEQERIAGTDSNAEEHEDRMECETHTDQGDQDENVEKVDGTEKVESSYHIEKETSTNEGAIVVRSGPEQPAQPSLKFTGTGIFTPVEIWEINWATQFLPKINPAAKGKETLVIFAKPTPVEEHCQLVLNSTWYDVSERMLAFDEWVHFRKADEQEQATERKADQPDEQIEMVDQIVELVEDIVHENFDTMSGGQVLEQPAPEAEDQSQNSLSHSSSRHANNEDSSHDGSQQVFVSSPPATRHADIKLEERAFYDKMDTVASNVASSQTSLETSLVRQLSEHQYQLASDFDFVKLQLAELVNYLKVTGDDKKGEGGQSRGFEEVQGPSRQGEGPSSTRVDWAVKMRIRPPELETSICDAKYHVSLPPPPSSPQKPPPPPCFVGICSDQLDEENPSALISSGLLAQADEGVSLPVVDLIDKSTATYREEPAFL</sequence>
<feature type="compositionally biased region" description="Basic and acidic residues" evidence="1">
    <location>
        <begin position="208"/>
        <end position="229"/>
    </location>
</feature>
<accession>A0A2Z7BV13</accession>
<feature type="compositionally biased region" description="Polar residues" evidence="1">
    <location>
        <begin position="577"/>
        <end position="588"/>
    </location>
</feature>
<feature type="compositionally biased region" description="Polar residues" evidence="1">
    <location>
        <begin position="185"/>
        <end position="197"/>
    </location>
</feature>
<feature type="region of interest" description="Disordered" evidence="1">
    <location>
        <begin position="358"/>
        <end position="426"/>
    </location>
</feature>
<dbReference type="AlphaFoldDB" id="A0A2Z7BV13"/>
<dbReference type="Proteomes" id="UP000250235">
    <property type="component" value="Unassembled WGS sequence"/>
</dbReference>
<protein>
    <submittedName>
        <fullName evidence="2">Uncharacterized protein</fullName>
    </submittedName>
</protein>
<organism evidence="2 3">
    <name type="scientific">Dorcoceras hygrometricum</name>
    <dbReference type="NCBI Taxonomy" id="472368"/>
    <lineage>
        <taxon>Eukaryota</taxon>
        <taxon>Viridiplantae</taxon>
        <taxon>Streptophyta</taxon>
        <taxon>Embryophyta</taxon>
        <taxon>Tracheophyta</taxon>
        <taxon>Spermatophyta</taxon>
        <taxon>Magnoliopsida</taxon>
        <taxon>eudicotyledons</taxon>
        <taxon>Gunneridae</taxon>
        <taxon>Pentapetalae</taxon>
        <taxon>asterids</taxon>
        <taxon>lamiids</taxon>
        <taxon>Lamiales</taxon>
        <taxon>Gesneriaceae</taxon>
        <taxon>Didymocarpoideae</taxon>
        <taxon>Trichosporeae</taxon>
        <taxon>Loxocarpinae</taxon>
        <taxon>Dorcoceras</taxon>
    </lineage>
</organism>
<reference evidence="2 3" key="1">
    <citation type="journal article" date="2015" name="Proc. Natl. Acad. Sci. U.S.A.">
        <title>The resurrection genome of Boea hygrometrica: A blueprint for survival of dehydration.</title>
        <authorList>
            <person name="Xiao L."/>
            <person name="Yang G."/>
            <person name="Zhang L."/>
            <person name="Yang X."/>
            <person name="Zhao S."/>
            <person name="Ji Z."/>
            <person name="Zhou Q."/>
            <person name="Hu M."/>
            <person name="Wang Y."/>
            <person name="Chen M."/>
            <person name="Xu Y."/>
            <person name="Jin H."/>
            <person name="Xiao X."/>
            <person name="Hu G."/>
            <person name="Bao F."/>
            <person name="Hu Y."/>
            <person name="Wan P."/>
            <person name="Li L."/>
            <person name="Deng X."/>
            <person name="Kuang T."/>
            <person name="Xiang C."/>
            <person name="Zhu J.K."/>
            <person name="Oliver M.J."/>
            <person name="He Y."/>
        </authorList>
    </citation>
    <scope>NUCLEOTIDE SEQUENCE [LARGE SCALE GENOMIC DNA]</scope>
    <source>
        <strain evidence="3">cv. XS01</strain>
    </source>
</reference>
<evidence type="ECO:0000313" key="3">
    <source>
        <dbReference type="Proteomes" id="UP000250235"/>
    </source>
</evidence>
<dbReference type="EMBL" id="KV003997">
    <property type="protein sequence ID" value="KZV35895.1"/>
    <property type="molecule type" value="Genomic_DNA"/>
</dbReference>
<feature type="region of interest" description="Disordered" evidence="1">
    <location>
        <begin position="173"/>
        <end position="266"/>
    </location>
</feature>